<protein>
    <recommendedName>
        <fullName evidence="7">ABC transmembrane type-1 domain-containing protein</fullName>
    </recommendedName>
</protein>
<dbReference type="GO" id="GO:0005886">
    <property type="term" value="C:plasma membrane"/>
    <property type="evidence" value="ECO:0007669"/>
    <property type="project" value="TreeGrafter"/>
</dbReference>
<evidence type="ECO:0000256" key="5">
    <source>
        <dbReference type="SAM" id="MobiDB-lite"/>
    </source>
</evidence>
<dbReference type="EMBL" id="CM007383">
    <property type="protein sequence ID" value="ONK75131.1"/>
    <property type="molecule type" value="Genomic_DNA"/>
</dbReference>
<evidence type="ECO:0000256" key="6">
    <source>
        <dbReference type="SAM" id="Phobius"/>
    </source>
</evidence>
<dbReference type="Proteomes" id="UP000243459">
    <property type="component" value="Chromosome 3"/>
</dbReference>
<feature type="transmembrane region" description="Helical" evidence="6">
    <location>
        <begin position="282"/>
        <end position="307"/>
    </location>
</feature>
<dbReference type="PANTHER" id="PTHR24222:SF84">
    <property type="entry name" value="ABC TRANSPORTER DOMAIN-CONTAINING PROTEIN"/>
    <property type="match status" value="1"/>
</dbReference>
<evidence type="ECO:0000256" key="4">
    <source>
        <dbReference type="ARBA" id="ARBA00023136"/>
    </source>
</evidence>
<evidence type="ECO:0000256" key="3">
    <source>
        <dbReference type="ARBA" id="ARBA00022989"/>
    </source>
</evidence>
<sequence length="355" mass="40386">MSREASSAFGWRLELQSHVVNRPDRGDASMGISSMFPNFGVGRVRDQTAPDFSLASKDELSTVDYGSPYFVKLQPASTHDNHHHQDHHQQHDRHHHHAYALDSVIGHAAHVRFAKDHHHQVDDAPFSHDQHSHDQHNMQHHASFARFSHKQLHMEHDTSFPDNLHSHHVHPLHSDHDYMSSMPGQRGHHHDVNSNNYDFDDDGENEDEQEDEEIVGKPVSLFSLFKYSSKLDLVLVFLGCIGALINGGSLPWYSYLFGNLVNKLAQESVTDKSKMMKDVQQISIYMGVLAVIVVIGAYMEIACWRMVGERSAQRIRTEYLTAVLRQDIGFFDTEVTTGDVMHGISSDVAQRILRH</sequence>
<accession>A0A5P1FER6</accession>
<evidence type="ECO:0000256" key="2">
    <source>
        <dbReference type="ARBA" id="ARBA00022692"/>
    </source>
</evidence>
<evidence type="ECO:0000259" key="7">
    <source>
        <dbReference type="PROSITE" id="PS50929"/>
    </source>
</evidence>
<dbReference type="AlphaFoldDB" id="A0A5P1FER6"/>
<dbReference type="PROSITE" id="PS50929">
    <property type="entry name" value="ABC_TM1F"/>
    <property type="match status" value="1"/>
</dbReference>
<dbReference type="InterPro" id="IPR011527">
    <property type="entry name" value="ABC1_TM_dom"/>
</dbReference>
<reference evidence="9" key="1">
    <citation type="journal article" date="2017" name="Nat. Commun.">
        <title>The asparagus genome sheds light on the origin and evolution of a young Y chromosome.</title>
        <authorList>
            <person name="Harkess A."/>
            <person name="Zhou J."/>
            <person name="Xu C."/>
            <person name="Bowers J.E."/>
            <person name="Van der Hulst R."/>
            <person name="Ayyampalayam S."/>
            <person name="Mercati F."/>
            <person name="Riccardi P."/>
            <person name="McKain M.R."/>
            <person name="Kakrana A."/>
            <person name="Tang H."/>
            <person name="Ray J."/>
            <person name="Groenendijk J."/>
            <person name="Arikit S."/>
            <person name="Mathioni S.M."/>
            <person name="Nakano M."/>
            <person name="Shan H."/>
            <person name="Telgmann-Rauber A."/>
            <person name="Kanno A."/>
            <person name="Yue Z."/>
            <person name="Chen H."/>
            <person name="Li W."/>
            <person name="Chen Y."/>
            <person name="Xu X."/>
            <person name="Zhang Y."/>
            <person name="Luo S."/>
            <person name="Chen H."/>
            <person name="Gao J."/>
            <person name="Mao Z."/>
            <person name="Pires J.C."/>
            <person name="Luo M."/>
            <person name="Kudrna D."/>
            <person name="Wing R.A."/>
            <person name="Meyers B.C."/>
            <person name="Yi K."/>
            <person name="Kong H."/>
            <person name="Lavrijsen P."/>
            <person name="Sunseri F."/>
            <person name="Falavigna A."/>
            <person name="Ye Y."/>
            <person name="Leebens-Mack J.H."/>
            <person name="Chen G."/>
        </authorList>
    </citation>
    <scope>NUCLEOTIDE SEQUENCE [LARGE SCALE GENOMIC DNA]</scope>
    <source>
        <strain evidence="9">cv. DH0086</strain>
    </source>
</reference>
<dbReference type="InterPro" id="IPR036640">
    <property type="entry name" value="ABC1_TM_sf"/>
</dbReference>
<keyword evidence="3 6" id="KW-1133">Transmembrane helix</keyword>
<keyword evidence="2 6" id="KW-0812">Transmembrane</keyword>
<dbReference type="InterPro" id="IPR039421">
    <property type="entry name" value="Type_1_exporter"/>
</dbReference>
<dbReference type="GO" id="GO:0005524">
    <property type="term" value="F:ATP binding"/>
    <property type="evidence" value="ECO:0007669"/>
    <property type="project" value="InterPro"/>
</dbReference>
<gene>
    <name evidence="8" type="ORF">A4U43_C03F13690</name>
</gene>
<feature type="region of interest" description="Disordered" evidence="5">
    <location>
        <begin position="76"/>
        <end position="96"/>
    </location>
</feature>
<dbReference type="PANTHER" id="PTHR24222">
    <property type="entry name" value="ABC TRANSPORTER B FAMILY"/>
    <property type="match status" value="1"/>
</dbReference>
<organism evidence="8 9">
    <name type="scientific">Asparagus officinalis</name>
    <name type="common">Garden asparagus</name>
    <dbReference type="NCBI Taxonomy" id="4686"/>
    <lineage>
        <taxon>Eukaryota</taxon>
        <taxon>Viridiplantae</taxon>
        <taxon>Streptophyta</taxon>
        <taxon>Embryophyta</taxon>
        <taxon>Tracheophyta</taxon>
        <taxon>Spermatophyta</taxon>
        <taxon>Magnoliopsida</taxon>
        <taxon>Liliopsida</taxon>
        <taxon>Asparagales</taxon>
        <taxon>Asparagaceae</taxon>
        <taxon>Asparagoideae</taxon>
        <taxon>Asparagus</taxon>
    </lineage>
</organism>
<feature type="transmembrane region" description="Helical" evidence="6">
    <location>
        <begin position="233"/>
        <end position="253"/>
    </location>
</feature>
<dbReference type="Gene3D" id="1.20.1560.10">
    <property type="entry name" value="ABC transporter type 1, transmembrane domain"/>
    <property type="match status" value="1"/>
</dbReference>
<dbReference type="Pfam" id="PF00664">
    <property type="entry name" value="ABC_membrane"/>
    <property type="match status" value="1"/>
</dbReference>
<dbReference type="SUPFAM" id="SSF90123">
    <property type="entry name" value="ABC transporter transmembrane region"/>
    <property type="match status" value="1"/>
</dbReference>
<feature type="domain" description="ABC transmembrane type-1" evidence="7">
    <location>
        <begin position="237"/>
        <end position="350"/>
    </location>
</feature>
<feature type="compositionally biased region" description="Basic residues" evidence="5">
    <location>
        <begin position="81"/>
        <end position="96"/>
    </location>
</feature>
<dbReference type="GO" id="GO:0140359">
    <property type="term" value="F:ABC-type transporter activity"/>
    <property type="evidence" value="ECO:0007669"/>
    <property type="project" value="InterPro"/>
</dbReference>
<comment type="subcellular location">
    <subcellularLocation>
        <location evidence="1">Membrane</location>
        <topology evidence="1">Multi-pass membrane protein</topology>
    </subcellularLocation>
</comment>
<name>A0A5P1FER6_ASPOF</name>
<proteinExistence type="predicted"/>
<evidence type="ECO:0000256" key="1">
    <source>
        <dbReference type="ARBA" id="ARBA00004141"/>
    </source>
</evidence>
<evidence type="ECO:0000313" key="8">
    <source>
        <dbReference type="EMBL" id="ONK75131.1"/>
    </source>
</evidence>
<dbReference type="Gramene" id="ONK75131">
    <property type="protein sequence ID" value="ONK75131"/>
    <property type="gene ID" value="A4U43_C03F13690"/>
</dbReference>
<keyword evidence="9" id="KW-1185">Reference proteome</keyword>
<evidence type="ECO:0000313" key="9">
    <source>
        <dbReference type="Proteomes" id="UP000243459"/>
    </source>
</evidence>
<keyword evidence="4 6" id="KW-0472">Membrane</keyword>